<proteinExistence type="predicted"/>
<accession>A0A2T6IYN5</accession>
<dbReference type="Proteomes" id="UP000244488">
    <property type="component" value="Unassembled WGS sequence"/>
</dbReference>
<dbReference type="VEuPathDB" id="ToxoDB:TGBR9_381420"/>
<sequence>MKVRHPQESKQCSRACDIELRACARFLGSRRSGTTGLALCSFLFVSFPRGSGGSLLPPPPRVFLRRRTDTSARGSPVGDGVQAGIPRLLAERTTQRQLSRLRHRNGRKENTRCNCESQSTRRWRVADSAWFFARPRRGQGGL</sequence>
<evidence type="ECO:0000313" key="1">
    <source>
        <dbReference type="EMBL" id="PUA90464.1"/>
    </source>
</evidence>
<dbReference type="EMBL" id="AFHV02000899">
    <property type="protein sequence ID" value="PUA90464.1"/>
    <property type="molecule type" value="Genomic_DNA"/>
</dbReference>
<comment type="caution">
    <text evidence="1">The sequence shown here is derived from an EMBL/GenBank/DDBJ whole genome shotgun (WGS) entry which is preliminary data.</text>
</comment>
<name>A0A2T6IYN5_TOXGO</name>
<reference evidence="1 2" key="1">
    <citation type="journal article" date="2016" name="Nat. Commun.">
        <title>Local admixture of amplified and diversified secreted pathogenesis determinants shapes mosaic Toxoplasma gondii genomes.</title>
        <authorList>
            <person name="Lorenzi H."/>
            <person name="Khan A."/>
            <person name="Behnke M.S."/>
            <person name="Namasivayam S."/>
            <person name="Swapna L.S."/>
            <person name="Hadjithomas M."/>
            <person name="Karamycheva S."/>
            <person name="Pinney D."/>
            <person name="Brunk B.P."/>
            <person name="Ajioka J.W."/>
            <person name="Ajzenberg D."/>
            <person name="Boothroyd J.C."/>
            <person name="Boyle J.P."/>
            <person name="Darde M.L."/>
            <person name="Diaz-Miranda M.A."/>
            <person name="Dubey J.P."/>
            <person name="Fritz H.M."/>
            <person name="Gennari S.M."/>
            <person name="Gregory B.D."/>
            <person name="Kim K."/>
            <person name="Saeij J.P."/>
            <person name="Su C."/>
            <person name="White M.W."/>
            <person name="Zhu X.Q."/>
            <person name="Howe D.K."/>
            <person name="Rosenthal B.M."/>
            <person name="Grigg M.E."/>
            <person name="Parkinson J."/>
            <person name="Liu L."/>
            <person name="Kissinger J.C."/>
            <person name="Roos D.S."/>
            <person name="Sibley L.D."/>
        </authorList>
    </citation>
    <scope>NUCLEOTIDE SEQUENCE [LARGE SCALE GENOMIC DNA]</scope>
    <source>
        <strain evidence="1 2">TgCATBr9</strain>
    </source>
</reference>
<gene>
    <name evidence="1" type="ORF">TGBR9_381420</name>
</gene>
<protein>
    <submittedName>
        <fullName evidence="1">Uncharacterized protein</fullName>
    </submittedName>
</protein>
<dbReference type="AlphaFoldDB" id="A0A2T6IYN5"/>
<organism evidence="1 2">
    <name type="scientific">Toxoplasma gondii TgCATBr9</name>
    <dbReference type="NCBI Taxonomy" id="943120"/>
    <lineage>
        <taxon>Eukaryota</taxon>
        <taxon>Sar</taxon>
        <taxon>Alveolata</taxon>
        <taxon>Apicomplexa</taxon>
        <taxon>Conoidasida</taxon>
        <taxon>Coccidia</taxon>
        <taxon>Eucoccidiorida</taxon>
        <taxon>Eimeriorina</taxon>
        <taxon>Sarcocystidae</taxon>
        <taxon>Toxoplasma</taxon>
    </lineage>
</organism>
<evidence type="ECO:0000313" key="2">
    <source>
        <dbReference type="Proteomes" id="UP000244488"/>
    </source>
</evidence>